<evidence type="ECO:0000259" key="2">
    <source>
        <dbReference type="Pfam" id="PF07883"/>
    </source>
</evidence>
<dbReference type="EMBL" id="JFFR01000010">
    <property type="protein sequence ID" value="KDN29222.1"/>
    <property type="molecule type" value="Genomic_DNA"/>
</dbReference>
<comment type="caution">
    <text evidence="3">The sequence shown here is derived from an EMBL/GenBank/DDBJ whole genome shotgun (WGS) entry which is preliminary data.</text>
</comment>
<dbReference type="SUPFAM" id="SSF51182">
    <property type="entry name" value="RmlC-like cupins"/>
    <property type="match status" value="1"/>
</dbReference>
<keyword evidence="1" id="KW-0479">Metal-binding</keyword>
<dbReference type="InterPro" id="IPR014710">
    <property type="entry name" value="RmlC-like_jellyroll"/>
</dbReference>
<dbReference type="InterPro" id="IPR051610">
    <property type="entry name" value="GPI/OXD"/>
</dbReference>
<protein>
    <submittedName>
        <fullName evidence="3">Cupin</fullName>
    </submittedName>
</protein>
<organism evidence="3 4">
    <name type="scientific">Vibrio fortis</name>
    <dbReference type="NCBI Taxonomy" id="212667"/>
    <lineage>
        <taxon>Bacteria</taxon>
        <taxon>Pseudomonadati</taxon>
        <taxon>Pseudomonadota</taxon>
        <taxon>Gammaproteobacteria</taxon>
        <taxon>Vibrionales</taxon>
        <taxon>Vibrionaceae</taxon>
        <taxon>Vibrio</taxon>
    </lineage>
</organism>
<dbReference type="RefSeq" id="WP_032550392.1">
    <property type="nucleotide sequence ID" value="NZ_JFFR01000010.1"/>
</dbReference>
<dbReference type="Proteomes" id="UP000027219">
    <property type="component" value="Unassembled WGS sequence"/>
</dbReference>
<dbReference type="AlphaFoldDB" id="A0A066UTL8"/>
<dbReference type="PANTHER" id="PTHR35848:SF6">
    <property type="entry name" value="CUPIN TYPE-2 DOMAIN-CONTAINING PROTEIN"/>
    <property type="match status" value="1"/>
</dbReference>
<accession>A0A066UTL8</accession>
<proteinExistence type="predicted"/>
<dbReference type="InterPro" id="IPR013096">
    <property type="entry name" value="Cupin_2"/>
</dbReference>
<evidence type="ECO:0000313" key="4">
    <source>
        <dbReference type="Proteomes" id="UP000027219"/>
    </source>
</evidence>
<keyword evidence="4" id="KW-1185">Reference proteome</keyword>
<dbReference type="PANTHER" id="PTHR35848">
    <property type="entry name" value="OXALATE-BINDING PROTEIN"/>
    <property type="match status" value="1"/>
</dbReference>
<evidence type="ECO:0000313" key="3">
    <source>
        <dbReference type="EMBL" id="KDN29222.1"/>
    </source>
</evidence>
<dbReference type="Gene3D" id="2.60.120.10">
    <property type="entry name" value="Jelly Rolls"/>
    <property type="match status" value="1"/>
</dbReference>
<name>A0A066UTL8_9VIBR</name>
<dbReference type="Pfam" id="PF07883">
    <property type="entry name" value="Cupin_2"/>
    <property type="match status" value="1"/>
</dbReference>
<dbReference type="InterPro" id="IPR011051">
    <property type="entry name" value="RmlC_Cupin_sf"/>
</dbReference>
<gene>
    <name evidence="3" type="ORF">VFDL14_08495</name>
</gene>
<evidence type="ECO:0000256" key="1">
    <source>
        <dbReference type="ARBA" id="ARBA00022723"/>
    </source>
</evidence>
<reference evidence="3 4" key="1">
    <citation type="submission" date="2014-02" db="EMBL/GenBank/DDBJ databases">
        <title>Vibrio fortis Dalian14 Genome Sequencing.</title>
        <authorList>
            <person name="Wang Y."/>
            <person name="Song L."/>
            <person name="Liu G."/>
            <person name="Ding J."/>
        </authorList>
    </citation>
    <scope>NUCLEOTIDE SEQUENCE [LARGE SCALE GENOMIC DNA]</scope>
    <source>
        <strain evidence="3 4">Dalian14</strain>
    </source>
</reference>
<sequence length="116" mass="12905">MIRNFYSCDKEVDKNSHGGEGSIDIYRAFRRKDFSGAWDFAIRVVMPPGSSMGEHTHGDDEEMYIILQGEGTMTIEGESRKVTSGDMIVNKPYGTHGLVNTSDSEIELLIIQASTK</sequence>
<dbReference type="STRING" id="212667.VFDL14_08495"/>
<dbReference type="GO" id="GO:0046872">
    <property type="term" value="F:metal ion binding"/>
    <property type="evidence" value="ECO:0007669"/>
    <property type="project" value="UniProtKB-KW"/>
</dbReference>
<dbReference type="OrthoDB" id="116921at2"/>
<feature type="domain" description="Cupin type-2" evidence="2">
    <location>
        <begin position="43"/>
        <end position="111"/>
    </location>
</feature>